<dbReference type="PRINTS" id="PR00444">
    <property type="entry name" value="HIVVPRVPX"/>
</dbReference>
<keyword evidence="3 4" id="KW-0946">Virion</keyword>
<dbReference type="Pfam" id="PF00522">
    <property type="entry name" value="VPR"/>
    <property type="match status" value="1"/>
</dbReference>
<comment type="subcellular location">
    <subcellularLocation>
        <location evidence="4">Virion</location>
    </subcellularLocation>
    <subcellularLocation>
        <location evidence="4">Host nucleus</location>
    </subcellularLocation>
</comment>
<keyword evidence="2 4" id="KW-0945">Host-virus interaction</keyword>
<dbReference type="EMBL" id="KU182919">
    <property type="protein sequence ID" value="ANN46446.1"/>
    <property type="molecule type" value="Genomic_RNA"/>
</dbReference>
<name>K4MJM7_SIV</name>
<dbReference type="GO" id="GO:0044423">
    <property type="term" value="C:virion component"/>
    <property type="evidence" value="ECO:0007669"/>
    <property type="project" value="UniProtKB-KW"/>
</dbReference>
<gene>
    <name evidence="4 7" type="primary">vpr</name>
</gene>
<organismHost>
    <name type="scientific">Pan troglodytes</name>
    <name type="common">Chimpanzee</name>
    <dbReference type="NCBI Taxonomy" id="9598"/>
</organismHost>
<evidence type="ECO:0000256" key="4">
    <source>
        <dbReference type="RuleBase" id="RU364021"/>
    </source>
</evidence>
<evidence type="ECO:0000256" key="1">
    <source>
        <dbReference type="ARBA" id="ARBA00022562"/>
    </source>
</evidence>
<dbReference type="Proteomes" id="UP000108634">
    <property type="component" value="Genome"/>
</dbReference>
<reference evidence="7 8" key="3">
    <citation type="journal article" date="2016" name="PLoS Pathog.">
        <title>Targeted Isolation of Antibodies Directed against Major Sites of SIV env Vulnerability.</title>
        <authorList>
            <person name="Mason R.D."/>
            <person name="Welles H.C."/>
            <person name="Adams C."/>
            <person name="Chakrabarti B.K."/>
            <person name="Gorman J."/>
            <person name="Zhou T."/>
            <person name="Nguyen R."/>
            <person name="O'Dell S."/>
            <person name="Lusvarghi S."/>
            <person name="Bewley C.A."/>
            <person name="Li H."/>
            <person name="Shaw G.M."/>
            <person name="Sheng Z."/>
            <person name="Shapiro L."/>
            <person name="Wyatt R."/>
            <person name="Kwong P.D."/>
            <person name="Mascola J.R."/>
            <person name="Roederer M."/>
        </authorList>
    </citation>
    <scope>NUCLEOTIDE SEQUENCE [LARGE SCALE GENOMIC DNA]</scope>
    <source>
        <strain evidence="7">SL92b.tf</strain>
    </source>
</reference>
<evidence type="ECO:0000313" key="6">
    <source>
        <dbReference type="EMBL" id="AFV26303.1"/>
    </source>
</evidence>
<keyword evidence="4" id="KW-0010">Activator</keyword>
<evidence type="ECO:0000256" key="2">
    <source>
        <dbReference type="ARBA" id="ARBA00022581"/>
    </source>
</evidence>
<organism evidence="6">
    <name type="scientific">Simian immunodeficiency virus</name>
    <name type="common">SIV</name>
    <dbReference type="NCBI Taxonomy" id="11723"/>
    <lineage>
        <taxon>Viruses</taxon>
        <taxon>Riboviria</taxon>
        <taxon>Pararnavirae</taxon>
        <taxon>Artverviricota</taxon>
        <taxon>Revtraviricetes</taxon>
        <taxon>Ortervirales</taxon>
        <taxon>Retroviridae</taxon>
        <taxon>Orthoretrovirinae</taxon>
        <taxon>Lentivirus</taxon>
        <taxon>Lentivirus simimdef</taxon>
    </lineage>
</organism>
<accession>K4MJM7</accession>
<dbReference type="GO" id="GO:0042025">
    <property type="term" value="C:host cell nucleus"/>
    <property type="evidence" value="ECO:0007669"/>
    <property type="project" value="UniProtKB-SubCell"/>
</dbReference>
<organismHost>
    <name type="scientific">Cercopithecidae</name>
    <name type="common">Old World monkeys</name>
    <dbReference type="NCBI Taxonomy" id="9527"/>
</organismHost>
<dbReference type="GO" id="GO:0043657">
    <property type="term" value="C:host cell"/>
    <property type="evidence" value="ECO:0007669"/>
    <property type="project" value="GOC"/>
</dbReference>
<reference evidence="6" key="2">
    <citation type="submission" date="2012-09" db="EMBL/GenBank/DDBJ databases">
        <authorList>
            <person name="Fischer W.M."/>
            <person name="Apetrei C."/>
            <person name="Santiago M.L."/>
            <person name="Li Y."/>
            <person name="Goutam R."/>
            <person name="Pandrea I."/>
            <person name="Shaw G.M."/>
            <person name="Hahn B.H."/>
            <person name="Letvin N.L."/>
            <person name="Nabel G.J."/>
            <person name="Korber B.T."/>
        </authorList>
    </citation>
    <scope>NUCLEOTIDE SEQUENCE</scope>
    <source>
        <strain evidence="6">SIVsmSL92B</strain>
    </source>
</reference>
<keyword evidence="4" id="KW-0805">Transcription regulation</keyword>
<dbReference type="GO" id="GO:0046718">
    <property type="term" value="P:symbiont entry into host cell"/>
    <property type="evidence" value="ECO:0007669"/>
    <property type="project" value="UniProtKB-KW"/>
</dbReference>
<dbReference type="EMBL" id="JX860433">
    <property type="protein sequence ID" value="AFV26303.1"/>
    <property type="molecule type" value="Genomic_DNA"/>
</dbReference>
<proteinExistence type="predicted"/>
<keyword evidence="1 4" id="KW-1048">Host nucleus</keyword>
<evidence type="ECO:0000256" key="3">
    <source>
        <dbReference type="ARBA" id="ARBA00022844"/>
    </source>
</evidence>
<dbReference type="Gene3D" id="1.20.5.90">
    <property type="entry name" value="VpR/VpX protein, C-terminal domain"/>
    <property type="match status" value="1"/>
</dbReference>
<keyword evidence="4" id="KW-1163">Viral penetration into host nucleus</keyword>
<evidence type="ECO:0000256" key="5">
    <source>
        <dbReference type="SAM" id="MobiDB-lite"/>
    </source>
</evidence>
<evidence type="ECO:0000313" key="7">
    <source>
        <dbReference type="EMBL" id="ANN46446.1"/>
    </source>
</evidence>
<dbReference type="GO" id="GO:0075732">
    <property type="term" value="P:viral penetration into host nucleus"/>
    <property type="evidence" value="ECO:0007669"/>
    <property type="project" value="UniProtKB-KW"/>
</dbReference>
<keyword evidence="4" id="KW-0131">Cell cycle</keyword>
<sequence length="100" mass="11446">MEHAPEDETNPREPWDEWIRDVLEELKEEALKHFDPRLLTALGNYIYDTYGDTIEGAGEIIKILQKALFLHFRHGCTHSRIGQPRGPNPLGSIPSARNVL</sequence>
<comment type="function">
    <text evidence="4">Stimulates gene expression driven by the HIV-2 LTR. Prevents infected cells from undergoing mitosis and proliferating, by inducing arrest or delay in the G2 phase of the cell cycle. Cell cycle arrest creates a favorable environment for maximizing viral expression and production.</text>
</comment>
<dbReference type="InterPro" id="IPR000012">
    <property type="entry name" value="RetroV_VpR/X"/>
</dbReference>
<reference evidence="6" key="1">
    <citation type="journal article" date="2012" name="J. Virol.">
        <title>Distinct evolutionary pressures underlie diversity in simian immunodeficiency virus and human immunodeficiency virus lineages.</title>
        <authorList>
            <person name="Fischer W."/>
            <person name="Apetrei C."/>
            <person name="Santiago M.L."/>
            <person name="Li Y."/>
            <person name="Gautam R."/>
            <person name="Pandrea I."/>
            <person name="Shaw G.M."/>
            <person name="Hahn B.H."/>
            <person name="Letvin N.L."/>
            <person name="Nabel G.J."/>
            <person name="Korber B.T."/>
        </authorList>
    </citation>
    <scope>NUCLEOTIDE SEQUENCE</scope>
    <source>
        <strain evidence="6">SIVsmSL92B</strain>
    </source>
</reference>
<evidence type="ECO:0000313" key="8">
    <source>
        <dbReference type="Proteomes" id="UP000108634"/>
    </source>
</evidence>
<dbReference type="Gene3D" id="6.10.210.10">
    <property type="match status" value="1"/>
</dbReference>
<keyword evidence="4" id="KW-0804">Transcription</keyword>
<protein>
    <recommendedName>
        <fullName evidence="4">Protein Vpr</fullName>
    </recommendedName>
    <alternativeName>
        <fullName evidence="4">Viral protein R</fullName>
    </alternativeName>
</protein>
<keyword evidence="4" id="KW-1160">Virus entry into host cell</keyword>
<feature type="region of interest" description="Disordered" evidence="5">
    <location>
        <begin position="80"/>
        <end position="100"/>
    </location>
</feature>